<gene>
    <name evidence="17" type="ORF">AAG747_09905</name>
</gene>
<dbReference type="InterPro" id="IPR035965">
    <property type="entry name" value="PAS-like_dom_sf"/>
</dbReference>
<feature type="transmembrane region" description="Helical" evidence="14">
    <location>
        <begin position="32"/>
        <end position="51"/>
    </location>
</feature>
<evidence type="ECO:0000256" key="10">
    <source>
        <dbReference type="ARBA" id="ARBA00022989"/>
    </source>
</evidence>
<dbReference type="Pfam" id="PF00512">
    <property type="entry name" value="HisKA"/>
    <property type="match status" value="1"/>
</dbReference>
<dbReference type="Gene3D" id="3.30.565.10">
    <property type="entry name" value="Histidine kinase-like ATPase, C-terminal domain"/>
    <property type="match status" value="1"/>
</dbReference>
<evidence type="ECO:0000256" key="9">
    <source>
        <dbReference type="ARBA" id="ARBA00022840"/>
    </source>
</evidence>
<feature type="transmembrane region" description="Helical" evidence="14">
    <location>
        <begin position="99"/>
        <end position="117"/>
    </location>
</feature>
<protein>
    <recommendedName>
        <fullName evidence="3">histidine kinase</fullName>
        <ecNumber evidence="3">2.7.13.3</ecNumber>
    </recommendedName>
</protein>
<dbReference type="InterPro" id="IPR004358">
    <property type="entry name" value="Sig_transdc_His_kin-like_C"/>
</dbReference>
<evidence type="ECO:0000256" key="13">
    <source>
        <dbReference type="SAM" id="MobiDB-lite"/>
    </source>
</evidence>
<comment type="subcellular location">
    <subcellularLocation>
        <location evidence="2">Membrane</location>
        <topology evidence="2">Multi-pass membrane protein</topology>
    </subcellularLocation>
</comment>
<dbReference type="InterPro" id="IPR031621">
    <property type="entry name" value="HisKA_7TM"/>
</dbReference>
<dbReference type="InterPro" id="IPR000014">
    <property type="entry name" value="PAS"/>
</dbReference>
<dbReference type="InterPro" id="IPR036097">
    <property type="entry name" value="HisK_dim/P_sf"/>
</dbReference>
<dbReference type="PROSITE" id="PS50109">
    <property type="entry name" value="HIS_KIN"/>
    <property type="match status" value="1"/>
</dbReference>
<dbReference type="SMART" id="SM00388">
    <property type="entry name" value="HisKA"/>
    <property type="match status" value="1"/>
</dbReference>
<keyword evidence="6 14" id="KW-0812">Transmembrane</keyword>
<dbReference type="Gene3D" id="3.30.450.20">
    <property type="entry name" value="PAS domain"/>
    <property type="match status" value="1"/>
</dbReference>
<dbReference type="GO" id="GO:0000156">
    <property type="term" value="F:phosphorelay response regulator activity"/>
    <property type="evidence" value="ECO:0007669"/>
    <property type="project" value="TreeGrafter"/>
</dbReference>
<dbReference type="InterPro" id="IPR003594">
    <property type="entry name" value="HATPase_dom"/>
</dbReference>
<dbReference type="PROSITE" id="PS50113">
    <property type="entry name" value="PAC"/>
    <property type="match status" value="1"/>
</dbReference>
<organism evidence="17 18">
    <name type="scientific">Rapidithrix thailandica</name>
    <dbReference type="NCBI Taxonomy" id="413964"/>
    <lineage>
        <taxon>Bacteria</taxon>
        <taxon>Pseudomonadati</taxon>
        <taxon>Bacteroidota</taxon>
        <taxon>Cytophagia</taxon>
        <taxon>Cytophagales</taxon>
        <taxon>Flammeovirgaceae</taxon>
        <taxon>Rapidithrix</taxon>
    </lineage>
</organism>
<evidence type="ECO:0000256" key="1">
    <source>
        <dbReference type="ARBA" id="ARBA00000085"/>
    </source>
</evidence>
<keyword evidence="11" id="KW-0902">Two-component regulatory system</keyword>
<evidence type="ECO:0000256" key="6">
    <source>
        <dbReference type="ARBA" id="ARBA00022692"/>
    </source>
</evidence>
<accession>A0AAW9S763</accession>
<dbReference type="AlphaFoldDB" id="A0AAW9S763"/>
<dbReference type="SUPFAM" id="SSF47384">
    <property type="entry name" value="Homodimeric domain of signal transducing histidine kinase"/>
    <property type="match status" value="1"/>
</dbReference>
<dbReference type="Pfam" id="PF16927">
    <property type="entry name" value="HisKA_7TM"/>
    <property type="match status" value="1"/>
</dbReference>
<dbReference type="PANTHER" id="PTHR42878:SF7">
    <property type="entry name" value="SENSOR HISTIDINE KINASE GLRK"/>
    <property type="match status" value="1"/>
</dbReference>
<dbReference type="InterPro" id="IPR005467">
    <property type="entry name" value="His_kinase_dom"/>
</dbReference>
<dbReference type="GO" id="GO:0016020">
    <property type="term" value="C:membrane"/>
    <property type="evidence" value="ECO:0007669"/>
    <property type="project" value="UniProtKB-SubCell"/>
</dbReference>
<dbReference type="GO" id="GO:0000155">
    <property type="term" value="F:phosphorelay sensor kinase activity"/>
    <property type="evidence" value="ECO:0007669"/>
    <property type="project" value="InterPro"/>
</dbReference>
<dbReference type="EMBL" id="JBDKWZ010000005">
    <property type="protein sequence ID" value="MEN7548224.1"/>
    <property type="molecule type" value="Genomic_DNA"/>
</dbReference>
<evidence type="ECO:0000313" key="17">
    <source>
        <dbReference type="EMBL" id="MEN7548224.1"/>
    </source>
</evidence>
<dbReference type="GO" id="GO:0007234">
    <property type="term" value="P:osmosensory signaling via phosphorelay pathway"/>
    <property type="evidence" value="ECO:0007669"/>
    <property type="project" value="TreeGrafter"/>
</dbReference>
<dbReference type="Pfam" id="PF13426">
    <property type="entry name" value="PAS_9"/>
    <property type="match status" value="1"/>
</dbReference>
<dbReference type="PRINTS" id="PR00344">
    <property type="entry name" value="BCTRLSENSOR"/>
</dbReference>
<dbReference type="Proteomes" id="UP001403385">
    <property type="component" value="Unassembled WGS sequence"/>
</dbReference>
<evidence type="ECO:0000259" key="16">
    <source>
        <dbReference type="PROSITE" id="PS50113"/>
    </source>
</evidence>
<dbReference type="InterPro" id="IPR050351">
    <property type="entry name" value="BphY/WalK/GraS-like"/>
</dbReference>
<feature type="transmembrane region" description="Helical" evidence="14">
    <location>
        <begin position="176"/>
        <end position="194"/>
    </location>
</feature>
<evidence type="ECO:0000256" key="2">
    <source>
        <dbReference type="ARBA" id="ARBA00004141"/>
    </source>
</evidence>
<feature type="transmembrane region" description="Helical" evidence="14">
    <location>
        <begin position="206"/>
        <end position="225"/>
    </location>
</feature>
<dbReference type="EC" id="2.7.13.3" evidence="3"/>
<keyword evidence="10 14" id="KW-1133">Transmembrane helix</keyword>
<dbReference type="RefSeq" id="WP_346821004.1">
    <property type="nucleotide sequence ID" value="NZ_JBDKWZ010000005.1"/>
</dbReference>
<proteinExistence type="predicted"/>
<evidence type="ECO:0000256" key="11">
    <source>
        <dbReference type="ARBA" id="ARBA00023012"/>
    </source>
</evidence>
<dbReference type="Pfam" id="PF02518">
    <property type="entry name" value="HATPase_c"/>
    <property type="match status" value="1"/>
</dbReference>
<evidence type="ECO:0000256" key="5">
    <source>
        <dbReference type="ARBA" id="ARBA00022679"/>
    </source>
</evidence>
<name>A0AAW9S763_9BACT</name>
<comment type="catalytic activity">
    <reaction evidence="1">
        <text>ATP + protein L-histidine = ADP + protein N-phospho-L-histidine.</text>
        <dbReference type="EC" id="2.7.13.3"/>
    </reaction>
</comment>
<keyword evidence="4" id="KW-0597">Phosphoprotein</keyword>
<dbReference type="GO" id="GO:0005524">
    <property type="term" value="F:ATP binding"/>
    <property type="evidence" value="ECO:0007669"/>
    <property type="project" value="UniProtKB-KW"/>
</dbReference>
<dbReference type="Gene3D" id="1.10.287.130">
    <property type="match status" value="1"/>
</dbReference>
<dbReference type="InterPro" id="IPR036890">
    <property type="entry name" value="HATPase_C_sf"/>
</dbReference>
<dbReference type="SUPFAM" id="SSF55785">
    <property type="entry name" value="PYP-like sensor domain (PAS domain)"/>
    <property type="match status" value="1"/>
</dbReference>
<keyword evidence="8 17" id="KW-0418">Kinase</keyword>
<dbReference type="NCBIfam" id="TIGR00229">
    <property type="entry name" value="sensory_box"/>
    <property type="match status" value="1"/>
</dbReference>
<keyword evidence="9" id="KW-0067">ATP-binding</keyword>
<feature type="region of interest" description="Disordered" evidence="13">
    <location>
        <begin position="579"/>
        <end position="598"/>
    </location>
</feature>
<evidence type="ECO:0000256" key="14">
    <source>
        <dbReference type="SAM" id="Phobius"/>
    </source>
</evidence>
<dbReference type="SUPFAM" id="SSF55874">
    <property type="entry name" value="ATPase domain of HSP90 chaperone/DNA topoisomerase II/histidine kinase"/>
    <property type="match status" value="1"/>
</dbReference>
<keyword evidence="7" id="KW-0547">Nucleotide-binding</keyword>
<dbReference type="CDD" id="cd00082">
    <property type="entry name" value="HisKA"/>
    <property type="match status" value="1"/>
</dbReference>
<dbReference type="SMART" id="SM00387">
    <property type="entry name" value="HATPase_c"/>
    <property type="match status" value="1"/>
</dbReference>
<dbReference type="PANTHER" id="PTHR42878">
    <property type="entry name" value="TWO-COMPONENT HISTIDINE KINASE"/>
    <property type="match status" value="1"/>
</dbReference>
<evidence type="ECO:0000256" key="3">
    <source>
        <dbReference type="ARBA" id="ARBA00012438"/>
    </source>
</evidence>
<keyword evidence="12 14" id="KW-0472">Membrane</keyword>
<evidence type="ECO:0000256" key="8">
    <source>
        <dbReference type="ARBA" id="ARBA00022777"/>
    </source>
</evidence>
<feature type="domain" description="PAC" evidence="16">
    <location>
        <begin position="296"/>
        <end position="349"/>
    </location>
</feature>
<evidence type="ECO:0000259" key="15">
    <source>
        <dbReference type="PROSITE" id="PS50109"/>
    </source>
</evidence>
<dbReference type="InterPro" id="IPR000700">
    <property type="entry name" value="PAS-assoc_C"/>
</dbReference>
<evidence type="ECO:0000256" key="4">
    <source>
        <dbReference type="ARBA" id="ARBA00022553"/>
    </source>
</evidence>
<feature type="transmembrane region" description="Helical" evidence="14">
    <location>
        <begin position="63"/>
        <end position="87"/>
    </location>
</feature>
<evidence type="ECO:0000256" key="7">
    <source>
        <dbReference type="ARBA" id="ARBA00022741"/>
    </source>
</evidence>
<keyword evidence="5" id="KW-0808">Transferase</keyword>
<feature type="domain" description="Histidine kinase" evidence="15">
    <location>
        <begin position="367"/>
        <end position="582"/>
    </location>
</feature>
<evidence type="ECO:0000313" key="18">
    <source>
        <dbReference type="Proteomes" id="UP001403385"/>
    </source>
</evidence>
<sequence length="598" mass="68780">MGLTLYSFLLLIAGSLTGFIALLIFLRLERNVRWFGCLMLAIAHWAVAYGFELTAKTLPQMLFWINLEYIGIAFLPAIWMLAILKFFHKQEWLNPRNKLLLFAIPLITLLMVWTNPWHHLHYEQIAKDIQGELTLLVIKPGPWYWVHTAYFYLSLIWGTCLLFVQFKKAGTIYKKQIAIILTGAIIPWLANLVYQMDFRPLQHIDITPYAFILTALVISFGLFHFKLFDIVPIAREKVFEVMEEGVMVINNQGRIIDLNPEMQSILSSYTSVIIGMESEKLFDQQSNLLQKLNKRINDKLEITLKEGPLVRYFEVIITPIFEKDRKYSGSVLLFRNITSRKLSEEKLQDQTQELVELNQLKDRLFAIISHDLRSPLLSLMHVLRMTDEGLLSEEEFKTYLPQLSKNIDYTSNLVENLLYWSRTQLHGESINPEHFKIKDIIDNKINLFTKNATEKGIRLEKDVPDDLHVYADVNMIQLVVRNLLVNAIKFSKKDGIIKISAEAGQEYTTVCVSDTGIGMTKEDLSKVFGIETFTQRGTSNEKGTGLGILLCIDFVEKNHGMIWAESKPGHGSQFYFTIPNDEAPNTQTPATSSHSKLH</sequence>
<feature type="transmembrane region" description="Helical" evidence="14">
    <location>
        <begin position="143"/>
        <end position="164"/>
    </location>
</feature>
<feature type="transmembrane region" description="Helical" evidence="14">
    <location>
        <begin position="6"/>
        <end position="25"/>
    </location>
</feature>
<feature type="compositionally biased region" description="Polar residues" evidence="13">
    <location>
        <begin position="583"/>
        <end position="598"/>
    </location>
</feature>
<evidence type="ECO:0000256" key="12">
    <source>
        <dbReference type="ARBA" id="ARBA00023136"/>
    </source>
</evidence>
<dbReference type="GO" id="GO:0030295">
    <property type="term" value="F:protein kinase activator activity"/>
    <property type="evidence" value="ECO:0007669"/>
    <property type="project" value="TreeGrafter"/>
</dbReference>
<dbReference type="InterPro" id="IPR003661">
    <property type="entry name" value="HisK_dim/P_dom"/>
</dbReference>
<keyword evidence="18" id="KW-1185">Reference proteome</keyword>
<comment type="caution">
    <text evidence="17">The sequence shown here is derived from an EMBL/GenBank/DDBJ whole genome shotgun (WGS) entry which is preliminary data.</text>
</comment>
<reference evidence="17 18" key="1">
    <citation type="submission" date="2024-04" db="EMBL/GenBank/DDBJ databases">
        <title>Novel genus in family Flammeovirgaceae.</title>
        <authorList>
            <person name="Nguyen T.H."/>
            <person name="Vuong T.Q."/>
            <person name="Le H."/>
            <person name="Kim S.-G."/>
        </authorList>
    </citation>
    <scope>NUCLEOTIDE SEQUENCE [LARGE SCALE GENOMIC DNA]</scope>
    <source>
        <strain evidence="17 18">JCM 23209</strain>
    </source>
</reference>